<evidence type="ECO:0000313" key="1">
    <source>
        <dbReference type="EMBL" id="KAJ6641822.1"/>
    </source>
</evidence>
<protein>
    <submittedName>
        <fullName evidence="1">Serine hydrolase</fullName>
    </submittedName>
</protein>
<keyword evidence="2" id="KW-1185">Reference proteome</keyword>
<gene>
    <name evidence="1" type="primary">kraken_1</name>
    <name evidence="1" type="ORF">Bhyg_06767</name>
</gene>
<dbReference type="EMBL" id="WJQU01000002">
    <property type="protein sequence ID" value="KAJ6641822.1"/>
    <property type="molecule type" value="Genomic_DNA"/>
</dbReference>
<dbReference type="AlphaFoldDB" id="A0A9Q0N2I1"/>
<sequence length="221" mass="25650">MEMHFGLEFNVIVGNFGECKSLIHKEAGRNAIIVYYLTDNFVSKSKFNSLLSRLKRQKNYKLGKYYQISDFILLISNILHKVAKLLESLVLNVQLKTMILQLSCTTLLYATVTHYIDEFELQVPWGHIACKWWGPKNIQPIICMHGWQDNAGTFDPLITQLPSHLKRDYTRIVENMRSNPKFELHRVDGGHHVHLDDPITVGAVITKFIYKYHKPTSHNKL</sequence>
<reference evidence="1" key="1">
    <citation type="submission" date="2022-07" db="EMBL/GenBank/DDBJ databases">
        <authorList>
            <person name="Trinca V."/>
            <person name="Uliana J.V.C."/>
            <person name="Torres T.T."/>
            <person name="Ward R.J."/>
            <person name="Monesi N."/>
        </authorList>
    </citation>
    <scope>NUCLEOTIDE SEQUENCE</scope>
    <source>
        <strain evidence="1">HSMRA1968</strain>
        <tissue evidence="1">Whole embryos</tissue>
    </source>
</reference>
<accession>A0A9Q0N2I1</accession>
<dbReference type="InterPro" id="IPR029058">
    <property type="entry name" value="AB_hydrolase_fold"/>
</dbReference>
<keyword evidence="1" id="KW-0378">Hydrolase</keyword>
<dbReference type="OrthoDB" id="190201at2759"/>
<dbReference type="GO" id="GO:0016787">
    <property type="term" value="F:hydrolase activity"/>
    <property type="evidence" value="ECO:0007669"/>
    <property type="project" value="UniProtKB-KW"/>
</dbReference>
<proteinExistence type="predicted"/>
<organism evidence="1 2">
    <name type="scientific">Pseudolycoriella hygida</name>
    <dbReference type="NCBI Taxonomy" id="35572"/>
    <lineage>
        <taxon>Eukaryota</taxon>
        <taxon>Metazoa</taxon>
        <taxon>Ecdysozoa</taxon>
        <taxon>Arthropoda</taxon>
        <taxon>Hexapoda</taxon>
        <taxon>Insecta</taxon>
        <taxon>Pterygota</taxon>
        <taxon>Neoptera</taxon>
        <taxon>Endopterygota</taxon>
        <taxon>Diptera</taxon>
        <taxon>Nematocera</taxon>
        <taxon>Sciaroidea</taxon>
        <taxon>Sciaridae</taxon>
        <taxon>Pseudolycoriella</taxon>
    </lineage>
</organism>
<evidence type="ECO:0000313" key="2">
    <source>
        <dbReference type="Proteomes" id="UP001151699"/>
    </source>
</evidence>
<name>A0A9Q0N2I1_9DIPT</name>
<dbReference type="Proteomes" id="UP001151699">
    <property type="component" value="Chromosome B"/>
</dbReference>
<comment type="caution">
    <text evidence="1">The sequence shown here is derived from an EMBL/GenBank/DDBJ whole genome shotgun (WGS) entry which is preliminary data.</text>
</comment>
<dbReference type="Gene3D" id="3.40.50.1820">
    <property type="entry name" value="alpha/beta hydrolase"/>
    <property type="match status" value="1"/>
</dbReference>
<dbReference type="SUPFAM" id="SSF53474">
    <property type="entry name" value="alpha/beta-Hydrolases"/>
    <property type="match status" value="1"/>
</dbReference>